<feature type="region of interest" description="Disordered" evidence="1">
    <location>
        <begin position="350"/>
        <end position="373"/>
    </location>
</feature>
<reference evidence="4 5" key="1">
    <citation type="journal article" date="2019" name="Nat. Ecol. Evol.">
        <title>Megaphylogeny resolves global patterns of mushroom evolution.</title>
        <authorList>
            <person name="Varga T."/>
            <person name="Krizsan K."/>
            <person name="Foldi C."/>
            <person name="Dima B."/>
            <person name="Sanchez-Garcia M."/>
            <person name="Sanchez-Ramirez S."/>
            <person name="Szollosi G.J."/>
            <person name="Szarkandi J.G."/>
            <person name="Papp V."/>
            <person name="Albert L."/>
            <person name="Andreopoulos W."/>
            <person name="Angelini C."/>
            <person name="Antonin V."/>
            <person name="Barry K.W."/>
            <person name="Bougher N.L."/>
            <person name="Buchanan P."/>
            <person name="Buyck B."/>
            <person name="Bense V."/>
            <person name="Catcheside P."/>
            <person name="Chovatia M."/>
            <person name="Cooper J."/>
            <person name="Damon W."/>
            <person name="Desjardin D."/>
            <person name="Finy P."/>
            <person name="Geml J."/>
            <person name="Haridas S."/>
            <person name="Hughes K."/>
            <person name="Justo A."/>
            <person name="Karasinski D."/>
            <person name="Kautmanova I."/>
            <person name="Kiss B."/>
            <person name="Kocsube S."/>
            <person name="Kotiranta H."/>
            <person name="LaButti K.M."/>
            <person name="Lechner B.E."/>
            <person name="Liimatainen K."/>
            <person name="Lipzen A."/>
            <person name="Lukacs Z."/>
            <person name="Mihaltcheva S."/>
            <person name="Morgado L.N."/>
            <person name="Niskanen T."/>
            <person name="Noordeloos M.E."/>
            <person name="Ohm R.A."/>
            <person name="Ortiz-Santana B."/>
            <person name="Ovrebo C."/>
            <person name="Racz N."/>
            <person name="Riley R."/>
            <person name="Savchenko A."/>
            <person name="Shiryaev A."/>
            <person name="Soop K."/>
            <person name="Spirin V."/>
            <person name="Szebenyi C."/>
            <person name="Tomsovsky M."/>
            <person name="Tulloss R.E."/>
            <person name="Uehling J."/>
            <person name="Grigoriev I.V."/>
            <person name="Vagvolgyi C."/>
            <person name="Papp T."/>
            <person name="Martin F.M."/>
            <person name="Miettinen O."/>
            <person name="Hibbett D.S."/>
            <person name="Nagy L.G."/>
        </authorList>
    </citation>
    <scope>NUCLEOTIDE SEQUENCE [LARGE SCALE GENOMIC DNA]</scope>
    <source>
        <strain evidence="4 5">CBS 309.79</strain>
    </source>
</reference>
<feature type="domain" description="DUF6533" evidence="3">
    <location>
        <begin position="77"/>
        <end position="117"/>
    </location>
</feature>
<evidence type="ECO:0000313" key="4">
    <source>
        <dbReference type="EMBL" id="TFL01401.1"/>
    </source>
</evidence>
<dbReference type="STRING" id="1884261.A0A5C3QLQ7"/>
<name>A0A5C3QLQ7_9AGAR</name>
<sequence>MSVVSAASIIALSFRHHLQTISSTFCTFERLRWPLTGNWVLTRPLTPNMADEAIEYVPIGPQMISELHLHSYFQYLAMTILYYDHLVTFRDEVNLIWGRRKMSGAYCFFANRYLAFFGNIVVAVCYSYPLSPSVCRSYGLFRQLLLLVTQVLVGVLLTLRIYALYRCSKRILAFMVGCGAILIGVSCSSLLGQKSEVADPATGCHVGLSKNTSIHLAIAWEALFVYDTLVMFMTLYKSYRSRYHDPLVRTHVPLVWLIVRDGSMFFAVMALANLANILTFYFAGTFVRGGLSTFASCISVTMMSRLMLNLHQNADTGITTVGPSTTNMLETNMFLTTDYDHDPITETDTEMTGFSTSSESRRGARSGTGADLL</sequence>
<dbReference type="Proteomes" id="UP000305067">
    <property type="component" value="Unassembled WGS sequence"/>
</dbReference>
<feature type="transmembrane region" description="Helical" evidence="2">
    <location>
        <begin position="141"/>
        <end position="159"/>
    </location>
</feature>
<dbReference type="AlphaFoldDB" id="A0A5C3QLQ7"/>
<keyword evidence="2" id="KW-1133">Transmembrane helix</keyword>
<feature type="transmembrane region" description="Helical" evidence="2">
    <location>
        <begin position="212"/>
        <end position="233"/>
    </location>
</feature>
<evidence type="ECO:0000256" key="2">
    <source>
        <dbReference type="SAM" id="Phobius"/>
    </source>
</evidence>
<proteinExistence type="predicted"/>
<organism evidence="4 5">
    <name type="scientific">Pterulicium gracile</name>
    <dbReference type="NCBI Taxonomy" id="1884261"/>
    <lineage>
        <taxon>Eukaryota</taxon>
        <taxon>Fungi</taxon>
        <taxon>Dikarya</taxon>
        <taxon>Basidiomycota</taxon>
        <taxon>Agaricomycotina</taxon>
        <taxon>Agaricomycetes</taxon>
        <taxon>Agaricomycetidae</taxon>
        <taxon>Agaricales</taxon>
        <taxon>Pleurotineae</taxon>
        <taxon>Pterulaceae</taxon>
        <taxon>Pterulicium</taxon>
    </lineage>
</organism>
<dbReference type="EMBL" id="ML178825">
    <property type="protein sequence ID" value="TFL01401.1"/>
    <property type="molecule type" value="Genomic_DNA"/>
</dbReference>
<dbReference type="InterPro" id="IPR045340">
    <property type="entry name" value="DUF6533"/>
</dbReference>
<evidence type="ECO:0000259" key="3">
    <source>
        <dbReference type="Pfam" id="PF20151"/>
    </source>
</evidence>
<keyword evidence="2" id="KW-0472">Membrane</keyword>
<dbReference type="Pfam" id="PF20151">
    <property type="entry name" value="DUF6533"/>
    <property type="match status" value="1"/>
</dbReference>
<protein>
    <recommendedName>
        <fullName evidence="3">DUF6533 domain-containing protein</fullName>
    </recommendedName>
</protein>
<accession>A0A5C3QLQ7</accession>
<keyword evidence="5" id="KW-1185">Reference proteome</keyword>
<evidence type="ECO:0000313" key="5">
    <source>
        <dbReference type="Proteomes" id="UP000305067"/>
    </source>
</evidence>
<dbReference type="OrthoDB" id="2686513at2759"/>
<evidence type="ECO:0000256" key="1">
    <source>
        <dbReference type="SAM" id="MobiDB-lite"/>
    </source>
</evidence>
<keyword evidence="2" id="KW-0812">Transmembrane</keyword>
<gene>
    <name evidence="4" type="ORF">BDV98DRAFT_548947</name>
</gene>
<feature type="transmembrane region" description="Helical" evidence="2">
    <location>
        <begin position="171"/>
        <end position="192"/>
    </location>
</feature>
<feature type="transmembrane region" description="Helical" evidence="2">
    <location>
        <begin position="110"/>
        <end position="129"/>
    </location>
</feature>